<organism evidence="1 2">
    <name type="scientific">Quisquiliibacterium transsilvanicum</name>
    <dbReference type="NCBI Taxonomy" id="1549638"/>
    <lineage>
        <taxon>Bacteria</taxon>
        <taxon>Pseudomonadati</taxon>
        <taxon>Pseudomonadota</taxon>
        <taxon>Betaproteobacteria</taxon>
        <taxon>Burkholderiales</taxon>
        <taxon>Burkholderiaceae</taxon>
        <taxon>Quisquiliibacterium</taxon>
    </lineage>
</organism>
<gene>
    <name evidence="1" type="ORF">HNQ70_001358</name>
</gene>
<evidence type="ECO:0000313" key="1">
    <source>
        <dbReference type="EMBL" id="MBB5271348.1"/>
    </source>
</evidence>
<sequence length="128" mass="13811">MRNDLILPAYSALETLRAGTDPEALESARHTLAALLDYLWVALTRAGRDLEVTEAGLDALRGLIARHDRTGTWRCTGEELQALRTAVVHADQEPPPLRTDQITAALLTVDAAMLRIAGRAQTDAGAAQ</sequence>
<comment type="caution">
    <text evidence="1">The sequence shown here is derived from an EMBL/GenBank/DDBJ whole genome shotgun (WGS) entry which is preliminary data.</text>
</comment>
<evidence type="ECO:0000313" key="2">
    <source>
        <dbReference type="Proteomes" id="UP000532440"/>
    </source>
</evidence>
<keyword evidence="2" id="KW-1185">Reference proteome</keyword>
<accession>A0A7W8M812</accession>
<dbReference type="RefSeq" id="WP_183965645.1">
    <property type="nucleotide sequence ID" value="NZ_BAABEW010000001.1"/>
</dbReference>
<reference evidence="1 2" key="1">
    <citation type="submission" date="2020-08" db="EMBL/GenBank/DDBJ databases">
        <title>Genomic Encyclopedia of Type Strains, Phase IV (KMG-IV): sequencing the most valuable type-strain genomes for metagenomic binning, comparative biology and taxonomic classification.</title>
        <authorList>
            <person name="Goeker M."/>
        </authorList>
    </citation>
    <scope>NUCLEOTIDE SEQUENCE [LARGE SCALE GENOMIC DNA]</scope>
    <source>
        <strain evidence="1 2">DSM 29781</strain>
    </source>
</reference>
<proteinExistence type="predicted"/>
<dbReference type="AlphaFoldDB" id="A0A7W8M812"/>
<name>A0A7W8M812_9BURK</name>
<dbReference type="EMBL" id="JACHGB010000003">
    <property type="protein sequence ID" value="MBB5271348.1"/>
    <property type="molecule type" value="Genomic_DNA"/>
</dbReference>
<protein>
    <submittedName>
        <fullName evidence="1">Uncharacterized protein</fullName>
    </submittedName>
</protein>
<dbReference type="Proteomes" id="UP000532440">
    <property type="component" value="Unassembled WGS sequence"/>
</dbReference>